<dbReference type="GO" id="GO:0031210">
    <property type="term" value="F:phosphatidylcholine binding"/>
    <property type="evidence" value="ECO:0007669"/>
    <property type="project" value="Ensembl"/>
</dbReference>
<dbReference type="Ensembl" id="ENSMODT00000056356.1">
    <property type="protein sequence ID" value="ENSMODP00000055664.1"/>
    <property type="gene ID" value="ENSMODG00000038113.1"/>
</dbReference>
<reference evidence="2 3" key="1">
    <citation type="journal article" date="2007" name="Nature">
        <title>Genome of the marsupial Monodelphis domestica reveals innovation in non-coding sequences.</title>
        <authorList>
            <person name="Mikkelsen T.S."/>
            <person name="Wakefield M.J."/>
            <person name="Aken B."/>
            <person name="Amemiya C.T."/>
            <person name="Chang J.L."/>
            <person name="Duke S."/>
            <person name="Garber M."/>
            <person name="Gentles A.J."/>
            <person name="Goodstadt L."/>
            <person name="Heger A."/>
            <person name="Jurka J."/>
            <person name="Kamal M."/>
            <person name="Mauceli E."/>
            <person name="Searle S.M."/>
            <person name="Sharpe T."/>
            <person name="Baker M.L."/>
            <person name="Batzer M.A."/>
            <person name="Benos P.V."/>
            <person name="Belov K."/>
            <person name="Clamp M."/>
            <person name="Cook A."/>
            <person name="Cuff J."/>
            <person name="Das R."/>
            <person name="Davidow L."/>
            <person name="Deakin J.E."/>
            <person name="Fazzari M.J."/>
            <person name="Glass J.L."/>
            <person name="Grabherr M."/>
            <person name="Greally J.M."/>
            <person name="Gu W."/>
            <person name="Hore T.A."/>
            <person name="Huttley G.A."/>
            <person name="Kleber M."/>
            <person name="Jirtle R.L."/>
            <person name="Koina E."/>
            <person name="Lee J.T."/>
            <person name="Mahony S."/>
            <person name="Marra M.A."/>
            <person name="Miller R.D."/>
            <person name="Nicholls R.D."/>
            <person name="Oda M."/>
            <person name="Papenfuss A.T."/>
            <person name="Parra Z.E."/>
            <person name="Pollock D.D."/>
            <person name="Ray D.A."/>
            <person name="Schein J.E."/>
            <person name="Speed T.P."/>
            <person name="Thompson K."/>
            <person name="VandeBerg J.L."/>
            <person name="Wade C.M."/>
            <person name="Walker J.A."/>
            <person name="Waters P.D."/>
            <person name="Webber C."/>
            <person name="Weidman J.R."/>
            <person name="Xie X."/>
            <person name="Zody M.C."/>
            <person name="Baldwin J."/>
            <person name="Abdouelleil A."/>
            <person name="Abdulkadir J."/>
            <person name="Abebe A."/>
            <person name="Abera B."/>
            <person name="Abreu J."/>
            <person name="Acer S.C."/>
            <person name="Aftuck L."/>
            <person name="Alexander A."/>
            <person name="An P."/>
            <person name="Anderson E."/>
            <person name="Anderson S."/>
            <person name="Arachi H."/>
            <person name="Azer M."/>
            <person name="Bachantsang P."/>
            <person name="Barry A."/>
            <person name="Bayul T."/>
            <person name="Berlin A."/>
            <person name="Bessette D."/>
            <person name="Bloom T."/>
            <person name="Bloom T."/>
            <person name="Boguslavskiy L."/>
            <person name="Bonnet C."/>
            <person name="Boukhgalter B."/>
            <person name="Bourzgui I."/>
            <person name="Brown A."/>
            <person name="Cahill P."/>
            <person name="Channer S."/>
            <person name="Cheshatsang Y."/>
            <person name="Chuda L."/>
            <person name="Citroen M."/>
            <person name="Collymore A."/>
            <person name="Cooke P."/>
            <person name="Costello M."/>
            <person name="D'Aco K."/>
            <person name="Daza R."/>
            <person name="De Haan G."/>
            <person name="DeGray S."/>
            <person name="DeMaso C."/>
            <person name="Dhargay N."/>
            <person name="Dooley K."/>
            <person name="Dooley E."/>
            <person name="Doricent M."/>
            <person name="Dorje P."/>
            <person name="Dorjee K."/>
            <person name="Dupes A."/>
            <person name="Elong R."/>
            <person name="Falk J."/>
            <person name="Farina A."/>
            <person name="Faro S."/>
            <person name="Ferguson D."/>
            <person name="Fisher S."/>
            <person name="Foley C.D."/>
            <person name="Franke A."/>
            <person name="Friedrich D."/>
            <person name="Gadbois L."/>
            <person name="Gearin G."/>
            <person name="Gearin C.R."/>
            <person name="Giannoukos G."/>
            <person name="Goode T."/>
            <person name="Graham J."/>
            <person name="Grandbois E."/>
            <person name="Grewal S."/>
            <person name="Gyaltsen K."/>
            <person name="Hafez N."/>
            <person name="Hagos B."/>
            <person name="Hall J."/>
            <person name="Henson C."/>
            <person name="Hollinger A."/>
            <person name="Honan T."/>
            <person name="Huard M.D."/>
            <person name="Hughes L."/>
            <person name="Hurhula B."/>
            <person name="Husby M.E."/>
            <person name="Kamat A."/>
            <person name="Kanga B."/>
            <person name="Kashin S."/>
            <person name="Khazanovich D."/>
            <person name="Kisner P."/>
            <person name="Lance K."/>
            <person name="Lara M."/>
            <person name="Lee W."/>
            <person name="Lennon N."/>
            <person name="Letendre F."/>
            <person name="LeVine R."/>
            <person name="Lipovsky A."/>
            <person name="Liu X."/>
            <person name="Liu J."/>
            <person name="Liu S."/>
            <person name="Lokyitsang T."/>
            <person name="Lokyitsang Y."/>
            <person name="Lubonja R."/>
            <person name="Lui A."/>
            <person name="MacDonald P."/>
            <person name="Magnisalis V."/>
            <person name="Maru K."/>
            <person name="Matthews C."/>
            <person name="McCusker W."/>
            <person name="McDonough S."/>
            <person name="Mehta T."/>
            <person name="Meldrim J."/>
            <person name="Meneus L."/>
            <person name="Mihai O."/>
            <person name="Mihalev A."/>
            <person name="Mihova T."/>
            <person name="Mittelman R."/>
            <person name="Mlenga V."/>
            <person name="Montmayeur A."/>
            <person name="Mulrain L."/>
            <person name="Navidi A."/>
            <person name="Naylor J."/>
            <person name="Negash T."/>
            <person name="Nguyen T."/>
            <person name="Nguyen N."/>
            <person name="Nicol R."/>
            <person name="Norbu C."/>
            <person name="Norbu N."/>
            <person name="Novod N."/>
            <person name="O'Neill B."/>
            <person name="Osman S."/>
            <person name="Markiewicz E."/>
            <person name="Oyono O.L."/>
            <person name="Patti C."/>
            <person name="Phunkhang P."/>
            <person name="Pierre F."/>
            <person name="Priest M."/>
            <person name="Raghuraman S."/>
            <person name="Rege F."/>
            <person name="Reyes R."/>
            <person name="Rise C."/>
            <person name="Rogov P."/>
            <person name="Ross K."/>
            <person name="Ryan E."/>
            <person name="Settipalli S."/>
            <person name="Shea T."/>
            <person name="Sherpa N."/>
            <person name="Shi L."/>
            <person name="Shih D."/>
            <person name="Sparrow T."/>
            <person name="Spaulding J."/>
            <person name="Stalker J."/>
            <person name="Stange-Thomann N."/>
            <person name="Stavropoulos S."/>
            <person name="Stone C."/>
            <person name="Strader C."/>
            <person name="Tesfaye S."/>
            <person name="Thomson T."/>
            <person name="Thoulutsang Y."/>
            <person name="Thoulutsang D."/>
            <person name="Topham K."/>
            <person name="Topping I."/>
            <person name="Tsamla T."/>
            <person name="Vassiliev H."/>
            <person name="Vo A."/>
            <person name="Wangchuk T."/>
            <person name="Wangdi T."/>
            <person name="Weiand M."/>
            <person name="Wilkinson J."/>
            <person name="Wilson A."/>
            <person name="Yadav S."/>
            <person name="Young G."/>
            <person name="Yu Q."/>
            <person name="Zembek L."/>
            <person name="Zhong D."/>
            <person name="Zimmer A."/>
            <person name="Zwirko Z."/>
            <person name="Jaffe D.B."/>
            <person name="Alvarez P."/>
            <person name="Brockman W."/>
            <person name="Butler J."/>
            <person name="Chin C."/>
            <person name="Gnerre S."/>
            <person name="MacCallum I."/>
            <person name="Graves J.A."/>
            <person name="Ponting C.P."/>
            <person name="Breen M."/>
            <person name="Samollow P.B."/>
            <person name="Lander E.S."/>
            <person name="Lindblad-Toh K."/>
        </authorList>
    </citation>
    <scope>NUCLEOTIDE SEQUENCE [LARGE SCALE GENOMIC DNA]</scope>
</reference>
<dbReference type="RefSeq" id="XP_056659357.1">
    <property type="nucleotide sequence ID" value="XM_056803379.1"/>
</dbReference>
<dbReference type="RefSeq" id="XP_056659358.1">
    <property type="nucleotide sequence ID" value="XM_056803380.1"/>
</dbReference>
<dbReference type="InterPro" id="IPR024110">
    <property type="entry name" value="Ig_J"/>
</dbReference>
<dbReference type="GO" id="GO:0034987">
    <property type="term" value="F:immunoglobulin receptor binding"/>
    <property type="evidence" value="ECO:0007669"/>
    <property type="project" value="Ensembl"/>
</dbReference>
<dbReference type="OMA" id="KCQCARV"/>
<organism evidence="2 3">
    <name type="scientific">Monodelphis domestica</name>
    <name type="common">Gray short-tailed opossum</name>
    <dbReference type="NCBI Taxonomy" id="13616"/>
    <lineage>
        <taxon>Eukaryota</taxon>
        <taxon>Metazoa</taxon>
        <taxon>Chordata</taxon>
        <taxon>Craniata</taxon>
        <taxon>Vertebrata</taxon>
        <taxon>Euteleostomi</taxon>
        <taxon>Mammalia</taxon>
        <taxon>Metatheria</taxon>
        <taxon>Didelphimorphia</taxon>
        <taxon>Didelphidae</taxon>
        <taxon>Monodelphis</taxon>
    </lineage>
</organism>
<gene>
    <name evidence="2" type="primary">JCHAIN</name>
</gene>
<dbReference type="Proteomes" id="UP000002280">
    <property type="component" value="Chromosome 5"/>
</dbReference>
<accession>A0A5F8H7X5</accession>
<reference evidence="2" key="3">
    <citation type="submission" date="2025-09" db="UniProtKB">
        <authorList>
            <consortium name="Ensembl"/>
        </authorList>
    </citation>
    <scope>IDENTIFICATION</scope>
</reference>
<dbReference type="GO" id="GO:0071756">
    <property type="term" value="C:pentameric IgM immunoglobulin complex"/>
    <property type="evidence" value="ECO:0000318"/>
    <property type="project" value="GO_Central"/>
</dbReference>
<dbReference type="PANTHER" id="PTHR10070:SF2">
    <property type="entry name" value="IMMUNOGLOBULIN J CHAIN"/>
    <property type="match status" value="1"/>
</dbReference>
<reference evidence="2" key="2">
    <citation type="submission" date="2025-08" db="UniProtKB">
        <authorList>
            <consortium name="Ensembl"/>
        </authorList>
    </citation>
    <scope>IDENTIFICATION</scope>
</reference>
<dbReference type="PANTHER" id="PTHR10070">
    <property type="entry name" value="IMMUNOGLOBULIN J CHAIN"/>
    <property type="match status" value="1"/>
</dbReference>
<dbReference type="GO" id="GO:0019731">
    <property type="term" value="P:antibacterial humoral response"/>
    <property type="evidence" value="ECO:0007669"/>
    <property type="project" value="Ensembl"/>
</dbReference>
<dbReference type="GO" id="GO:0045087">
    <property type="term" value="P:innate immune response"/>
    <property type="evidence" value="ECO:0007669"/>
    <property type="project" value="Ensembl"/>
</dbReference>
<dbReference type="AlphaFoldDB" id="A0A5F8H7X5"/>
<keyword evidence="3" id="KW-1185">Reference proteome</keyword>
<dbReference type="KEGG" id="mdo:100617577"/>
<dbReference type="RefSeq" id="XP_056659359.1">
    <property type="nucleotide sequence ID" value="XM_056803381.1"/>
</dbReference>
<dbReference type="GO" id="GO:0042834">
    <property type="term" value="F:peptidoglycan binding"/>
    <property type="evidence" value="ECO:0007669"/>
    <property type="project" value="Ensembl"/>
</dbReference>
<dbReference type="RefSeq" id="XP_007495712.1">
    <property type="nucleotide sequence ID" value="XM_007495650.3"/>
</dbReference>
<dbReference type="GO" id="GO:0006959">
    <property type="term" value="P:humoral immune response"/>
    <property type="evidence" value="ECO:0000318"/>
    <property type="project" value="GO_Central"/>
</dbReference>
<dbReference type="GO" id="GO:0071748">
    <property type="term" value="C:monomeric IgA immunoglobulin complex"/>
    <property type="evidence" value="ECO:0007669"/>
    <property type="project" value="Ensembl"/>
</dbReference>
<dbReference type="GO" id="GO:0042803">
    <property type="term" value="F:protein homodimerization activity"/>
    <property type="evidence" value="ECO:0007669"/>
    <property type="project" value="Ensembl"/>
</dbReference>
<sequence length="162" mass="18303">MKRSLLFCGLLAGLCGTILVTAQYGDEDEDEGRILVDNKCKCVRVTSRLVPSKDNPEEKVVERNIRLIVPLRNRENISDPTSPVRTRFVYRLSDLCKKCDPTELELNNEVVTATQSNNCDDTSETCYTYDRNKCYTSTAALYLEGETRLVTTALTPESCYND</sequence>
<dbReference type="GO" id="GO:0060267">
    <property type="term" value="P:positive regulation of respiratory burst"/>
    <property type="evidence" value="ECO:0007669"/>
    <property type="project" value="Ensembl"/>
</dbReference>
<dbReference type="GO" id="GO:0071752">
    <property type="term" value="C:secretory dimeric IgA immunoglobulin complex"/>
    <property type="evidence" value="ECO:0007669"/>
    <property type="project" value="Ensembl"/>
</dbReference>
<dbReference type="GeneTree" id="ENSGT00390000012791"/>
<dbReference type="GO" id="GO:0003094">
    <property type="term" value="P:glomerular filtration"/>
    <property type="evidence" value="ECO:0007669"/>
    <property type="project" value="Ensembl"/>
</dbReference>
<dbReference type="Pfam" id="PF15097">
    <property type="entry name" value="Ig_J_chain"/>
    <property type="match status" value="1"/>
</dbReference>
<dbReference type="STRING" id="13616.ENSMODP00000055664"/>
<dbReference type="CTD" id="3512"/>
<evidence type="ECO:0000313" key="3">
    <source>
        <dbReference type="Proteomes" id="UP000002280"/>
    </source>
</evidence>
<dbReference type="Bgee" id="ENSMODG00000038113">
    <property type="expression patterns" value="Expressed in blood and 18 other cell types or tissues"/>
</dbReference>
<dbReference type="InParanoid" id="A0A5F8H7X5"/>
<evidence type="ECO:0000256" key="1">
    <source>
        <dbReference type="SAM" id="SignalP"/>
    </source>
</evidence>
<dbReference type="GO" id="GO:0065003">
    <property type="term" value="P:protein-containing complex assembly"/>
    <property type="evidence" value="ECO:0007669"/>
    <property type="project" value="Ensembl"/>
</dbReference>
<keyword evidence="1" id="KW-0732">Signal</keyword>
<feature type="signal peptide" evidence="1">
    <location>
        <begin position="1"/>
        <end position="22"/>
    </location>
</feature>
<dbReference type="GO" id="GO:0002250">
    <property type="term" value="P:adaptive immune response"/>
    <property type="evidence" value="ECO:0007669"/>
    <property type="project" value="Ensembl"/>
</dbReference>
<dbReference type="FunCoup" id="A0A5F8H7X5">
    <property type="interactions" value="29"/>
</dbReference>
<dbReference type="GeneID" id="100617577"/>
<feature type="chain" id="PRO_5023938095" evidence="1">
    <location>
        <begin position="23"/>
        <end position="162"/>
    </location>
</feature>
<dbReference type="GO" id="GO:0003697">
    <property type="term" value="F:single-stranded DNA binding"/>
    <property type="evidence" value="ECO:0007669"/>
    <property type="project" value="Ensembl"/>
</dbReference>
<evidence type="ECO:0000313" key="2">
    <source>
        <dbReference type="Ensembl" id="ENSMODP00000055664.1"/>
    </source>
</evidence>
<name>A0A5F8H7X5_MONDO</name>
<dbReference type="OrthoDB" id="9936784at2759"/>
<dbReference type="RefSeq" id="XP_016278433.1">
    <property type="nucleotide sequence ID" value="XM_016422947.2"/>
</dbReference>
<dbReference type="GO" id="GO:0019862">
    <property type="term" value="F:IgA binding"/>
    <property type="evidence" value="ECO:0007669"/>
    <property type="project" value="Ensembl"/>
</dbReference>
<proteinExistence type="predicted"/>
<protein>
    <submittedName>
        <fullName evidence="2">Joining chain of multimeric IgA and IgM</fullName>
    </submittedName>
</protein>